<evidence type="ECO:0000313" key="5">
    <source>
        <dbReference type="Proteomes" id="UP000605099"/>
    </source>
</evidence>
<keyword evidence="5" id="KW-1185">Reference proteome</keyword>
<evidence type="ECO:0000259" key="2">
    <source>
        <dbReference type="PROSITE" id="PS50240"/>
    </source>
</evidence>
<dbReference type="PROSITE" id="PS51208">
    <property type="entry name" value="AUTOTRANSPORTER"/>
    <property type="match status" value="1"/>
</dbReference>
<feature type="chain" id="PRO_5047008823" description="Autotransporter domain-containing protein" evidence="1">
    <location>
        <begin position="34"/>
        <end position="1155"/>
    </location>
</feature>
<dbReference type="PRINTS" id="PR00722">
    <property type="entry name" value="CHYMOTRYPSIN"/>
</dbReference>
<dbReference type="SUPFAM" id="SSF103515">
    <property type="entry name" value="Autotransporter"/>
    <property type="match status" value="1"/>
</dbReference>
<evidence type="ECO:0000256" key="1">
    <source>
        <dbReference type="SAM" id="SignalP"/>
    </source>
</evidence>
<organism evidence="4 5">
    <name type="scientific">Novosphingobium indicum</name>
    <dbReference type="NCBI Taxonomy" id="462949"/>
    <lineage>
        <taxon>Bacteria</taxon>
        <taxon>Pseudomonadati</taxon>
        <taxon>Pseudomonadota</taxon>
        <taxon>Alphaproteobacteria</taxon>
        <taxon>Sphingomonadales</taxon>
        <taxon>Sphingomonadaceae</taxon>
        <taxon>Novosphingobium</taxon>
    </lineage>
</organism>
<dbReference type="Gene3D" id="2.40.128.130">
    <property type="entry name" value="Autotransporter beta-domain"/>
    <property type="match status" value="1"/>
</dbReference>
<feature type="domain" description="Autotransporter" evidence="3">
    <location>
        <begin position="878"/>
        <end position="1155"/>
    </location>
</feature>
<comment type="caution">
    <text evidence="4">The sequence shown here is derived from an EMBL/GenBank/DDBJ whole genome shotgun (WGS) entry which is preliminary data.</text>
</comment>
<dbReference type="RefSeq" id="WP_188821517.1">
    <property type="nucleotide sequence ID" value="NZ_BMLK01000018.1"/>
</dbReference>
<dbReference type="SMART" id="SM00869">
    <property type="entry name" value="Autotransporter"/>
    <property type="match status" value="1"/>
</dbReference>
<feature type="signal peptide" evidence="1">
    <location>
        <begin position="1"/>
        <end position="33"/>
    </location>
</feature>
<proteinExistence type="predicted"/>
<dbReference type="SMART" id="SM00020">
    <property type="entry name" value="Tryp_SPc"/>
    <property type="match status" value="1"/>
</dbReference>
<dbReference type="Proteomes" id="UP000605099">
    <property type="component" value="Unassembled WGS sequence"/>
</dbReference>
<name>A0ABQ2JUM0_9SPHN</name>
<dbReference type="InterPro" id="IPR043504">
    <property type="entry name" value="Peptidase_S1_PA_chymotrypsin"/>
</dbReference>
<dbReference type="InterPro" id="IPR009003">
    <property type="entry name" value="Peptidase_S1_PA"/>
</dbReference>
<dbReference type="SUPFAM" id="SSF50494">
    <property type="entry name" value="Trypsin-like serine proteases"/>
    <property type="match status" value="1"/>
</dbReference>
<keyword evidence="1" id="KW-0732">Signal</keyword>
<dbReference type="EMBL" id="BMLK01000018">
    <property type="protein sequence ID" value="GGN56573.1"/>
    <property type="molecule type" value="Genomic_DNA"/>
</dbReference>
<dbReference type="InterPro" id="IPR001314">
    <property type="entry name" value="Peptidase_S1A"/>
</dbReference>
<evidence type="ECO:0000313" key="4">
    <source>
        <dbReference type="EMBL" id="GGN56573.1"/>
    </source>
</evidence>
<sequence length="1155" mass="120381">MKNIRPSTYRSCQRFALLGSVATLSLLSAQANAQAYGPENPTNAYLEAQGNSTYINSVAPDPQIVIADPGTPTTAVDPVDVNGVGQMVVDVGGGFVGLCTGTLINPRTVIFAAHCVNDEAATDYGSSTGGTPIGFGFSNNNLPGVIDWLSNGNMTNAELAFFNANYVNYHPGSLEPDAVSFLYSDIAVASLDTPANGIPTWALMFSALPAPEAIDDANGTGYHVTITGYGRNGAGAEGSVNGIDFRRRVAENIVGGLASLDQFENFLFGGNSTTYPQNLYWIDFDDPTRQDVFDFNAWKDDGLPNEGITAGGDSGGPLILDDTFDTPVVLGVLSGGYTRFFNGQGPNSYGTASFYQPLYLYWDWIVENNPYRYVAAQEGDGAWEDPEHWVTTLDPMYMVLDENGNLVNGLPTLLGQGKTGNDGTFGQACFQWAASGDDECLDMSNGDYIVDGVVVNSGATVGDASNNSATVAFGDATLNPELAAQADEAVANPLALPDASIDNGLPGATGFVPNNSDGDRLTATPPRYYDVTLSAAGTTTLSSDVTVDRFTLNGAGAALDIMADGSLTSLMDITQHSGMLRVNGTLTTPGDYFLKTGGLQGSGTINAAYFTNLMGVIAPGGVGSIGTLTFNGNVILSSASTYLVDIGNGGTSDLIQVNATTYVDDGEGTTDGEAVAAAVVPTDGMASIGGSVIFGPVSGSMVRDGDSYTILTAEGGVYGTFNTPTAISAILTPTLSYSDTAVTATLEAGLYADVVNSGSPIQTAYAKLLDQNRSQYSKFAGLYGPTDLLTVGGVQSTLESWAPRVQPLMQSMGTAAMETSNRFIRDRLARVSDGMEGGSLAYYGGPSSVLATMGMSGLSSVDTMAAAAGAPERTVDGALPDDMSAFIAGGYINGDSDGAPTATPYAKDDFDGYYVAAGFEKAVGTNGFVGFAGSWTKMNGKPGYPVRDVKGDLFQVSAYGATRWSNGVGLDAQFSAGTFDLNMSRTVSSGDMSWDLEGKDQPFTYSGEVGVSAELMAGSMFAVTPRIAMRYANIDFGRYVETGGGPALQYEMQDYESLQARASLRVEGKGSIKPHLIGTFVHDFEDKPVAFGANFVGGVGSNAQFALPTDDQTWGEIGAGLSTSGDISIGVSVETTVGRSDINYQSYRGSVSVKF</sequence>
<reference evidence="5" key="1">
    <citation type="journal article" date="2019" name="Int. J. Syst. Evol. Microbiol.">
        <title>The Global Catalogue of Microorganisms (GCM) 10K type strain sequencing project: providing services to taxonomists for standard genome sequencing and annotation.</title>
        <authorList>
            <consortium name="The Broad Institute Genomics Platform"/>
            <consortium name="The Broad Institute Genome Sequencing Center for Infectious Disease"/>
            <person name="Wu L."/>
            <person name="Ma J."/>
        </authorList>
    </citation>
    <scope>NUCLEOTIDE SEQUENCE [LARGE SCALE GENOMIC DNA]</scope>
    <source>
        <strain evidence="5">CGMCC 1.6784</strain>
    </source>
</reference>
<dbReference type="InterPro" id="IPR001254">
    <property type="entry name" value="Trypsin_dom"/>
</dbReference>
<feature type="domain" description="Peptidase S1" evidence="2">
    <location>
        <begin position="96"/>
        <end position="370"/>
    </location>
</feature>
<accession>A0ABQ2JUM0</accession>
<dbReference type="Gene3D" id="2.40.10.10">
    <property type="entry name" value="Trypsin-like serine proteases"/>
    <property type="match status" value="1"/>
</dbReference>
<protein>
    <recommendedName>
        <fullName evidence="6">Autotransporter domain-containing protein</fullName>
    </recommendedName>
</protein>
<evidence type="ECO:0008006" key="6">
    <source>
        <dbReference type="Google" id="ProtNLM"/>
    </source>
</evidence>
<dbReference type="InterPro" id="IPR005546">
    <property type="entry name" value="Autotransporte_beta"/>
</dbReference>
<evidence type="ECO:0000259" key="3">
    <source>
        <dbReference type="PROSITE" id="PS51208"/>
    </source>
</evidence>
<dbReference type="Pfam" id="PF03797">
    <property type="entry name" value="Autotransporter"/>
    <property type="match status" value="1"/>
</dbReference>
<gene>
    <name evidence="4" type="ORF">GCM10011349_34290</name>
</gene>
<dbReference type="PROSITE" id="PS50240">
    <property type="entry name" value="TRYPSIN_DOM"/>
    <property type="match status" value="1"/>
</dbReference>
<dbReference type="InterPro" id="IPR036709">
    <property type="entry name" value="Autotransporte_beta_dom_sf"/>
</dbReference>